<gene>
    <name evidence="1" type="ORF">Lmac_1979</name>
</gene>
<accession>A0A0W0VZX5</accession>
<dbReference type="RefSeq" id="WP_058452721.1">
    <property type="nucleotide sequence ID" value="NZ_CAAAIB010000002.1"/>
</dbReference>
<reference evidence="1 2" key="1">
    <citation type="submission" date="2015-11" db="EMBL/GenBank/DDBJ databases">
        <title>Genomic analysis of 38 Legionella species identifies large and diverse effector repertoires.</title>
        <authorList>
            <person name="Burstein D."/>
            <person name="Amaro F."/>
            <person name="Zusman T."/>
            <person name="Lifshitz Z."/>
            <person name="Cohen O."/>
            <person name="Gilbert J.A."/>
            <person name="Pupko T."/>
            <person name="Shuman H.A."/>
            <person name="Segal G."/>
        </authorList>
    </citation>
    <scope>NUCLEOTIDE SEQUENCE [LARGE SCALE GENOMIC DNA]</scope>
    <source>
        <strain evidence="1 2">PX-1-G2-E2</strain>
    </source>
</reference>
<sequence>MWSLLLEYEFSATDSQFIKRIETIQPQLCIDTLYINGKEDSTYNKLPITQLQTVLDKRKEIMEPAEFEKAKIKISSRMPAFRTIQNILPRFQSQVDNISEEDQKRLEKDVGFLVDNLVDSTFASAWSPDNRYLPNVHSKEDLWKVIHLAHAKMQVYAKNDIPPFFSVCDSPSRKEITIYSILYTFHLTYDDKKQNLIGKGEYPGLHLESGLHTNYGCVVIRDELKTAFEKWKQNGQHGTLIFSSHAGSPQTEAQPKIAETITQFSPLYATAIKSEDPADLSKLSTKGLSF</sequence>
<evidence type="ECO:0000313" key="1">
    <source>
        <dbReference type="EMBL" id="KTD25615.1"/>
    </source>
</evidence>
<dbReference type="PATRIC" id="fig|466.6.peg.2090"/>
<dbReference type="EMBL" id="LNYL01000044">
    <property type="protein sequence ID" value="KTD25615.1"/>
    <property type="molecule type" value="Genomic_DNA"/>
</dbReference>
<dbReference type="Proteomes" id="UP000054908">
    <property type="component" value="Unassembled WGS sequence"/>
</dbReference>
<comment type="caution">
    <text evidence="1">The sequence shown here is derived from an EMBL/GenBank/DDBJ whole genome shotgun (WGS) entry which is preliminary data.</text>
</comment>
<evidence type="ECO:0000313" key="2">
    <source>
        <dbReference type="Proteomes" id="UP000054908"/>
    </source>
</evidence>
<proteinExistence type="predicted"/>
<name>A0A0W0VZX5_9GAMM</name>
<organism evidence="1 2">
    <name type="scientific">Legionella maceachernii</name>
    <dbReference type="NCBI Taxonomy" id="466"/>
    <lineage>
        <taxon>Bacteria</taxon>
        <taxon>Pseudomonadati</taxon>
        <taxon>Pseudomonadota</taxon>
        <taxon>Gammaproteobacteria</taxon>
        <taxon>Legionellales</taxon>
        <taxon>Legionellaceae</taxon>
        <taxon>Legionella</taxon>
    </lineage>
</organism>
<keyword evidence="2" id="KW-1185">Reference proteome</keyword>
<protein>
    <submittedName>
        <fullName evidence="1">Uncharacterized protein</fullName>
    </submittedName>
</protein>
<dbReference type="AlphaFoldDB" id="A0A0W0VZX5"/>